<organism evidence="1 2">
    <name type="scientific">Mycolicibacterium arenosum</name>
    <dbReference type="NCBI Taxonomy" id="2952157"/>
    <lineage>
        <taxon>Bacteria</taxon>
        <taxon>Bacillati</taxon>
        <taxon>Actinomycetota</taxon>
        <taxon>Actinomycetes</taxon>
        <taxon>Mycobacteriales</taxon>
        <taxon>Mycobacteriaceae</taxon>
        <taxon>Mycolicibacterium</taxon>
    </lineage>
</organism>
<sequence>MTYRRHNVGDVFHVAPAGLDAFSAANEAAGATVSAAGSADSAAMLAAAAAAVGPIGVGYLAAYGPAQASNLAGTKLVAGLHSAIGGATDAAKAAIVAADNG</sequence>
<reference evidence="1 2" key="1">
    <citation type="submission" date="2022-06" db="EMBL/GenBank/DDBJ databases">
        <title>Mycolicibacterium sp. CAU 1645 isolated from seawater.</title>
        <authorList>
            <person name="Kim W."/>
        </authorList>
    </citation>
    <scope>NUCLEOTIDE SEQUENCE [LARGE SCALE GENOMIC DNA]</scope>
    <source>
        <strain evidence="1 2">CAU 1645</strain>
    </source>
</reference>
<comment type="caution">
    <text evidence="1">The sequence shown here is derived from an EMBL/GenBank/DDBJ whole genome shotgun (WGS) entry which is preliminary data.</text>
</comment>
<evidence type="ECO:0000313" key="1">
    <source>
        <dbReference type="EMBL" id="MCP9271542.1"/>
    </source>
</evidence>
<protein>
    <recommendedName>
        <fullName evidence="3">PE family protein</fullName>
    </recommendedName>
</protein>
<proteinExistence type="predicted"/>
<dbReference type="RefSeq" id="WP_255058601.1">
    <property type="nucleotide sequence ID" value="NZ_JANDBD010000002.1"/>
</dbReference>
<dbReference type="Proteomes" id="UP001651690">
    <property type="component" value="Unassembled WGS sequence"/>
</dbReference>
<evidence type="ECO:0000313" key="2">
    <source>
        <dbReference type="Proteomes" id="UP001651690"/>
    </source>
</evidence>
<keyword evidence="2" id="KW-1185">Reference proteome</keyword>
<accession>A0ABT1M124</accession>
<gene>
    <name evidence="1" type="ORF">NM203_05020</name>
</gene>
<name>A0ABT1M124_9MYCO</name>
<evidence type="ECO:0008006" key="3">
    <source>
        <dbReference type="Google" id="ProtNLM"/>
    </source>
</evidence>
<dbReference type="EMBL" id="JANDBD010000002">
    <property type="protein sequence ID" value="MCP9271542.1"/>
    <property type="molecule type" value="Genomic_DNA"/>
</dbReference>